<feature type="transmembrane region" description="Helical" evidence="10">
    <location>
        <begin position="179"/>
        <end position="200"/>
    </location>
</feature>
<name>A0A2H1L738_9MICO</name>
<evidence type="ECO:0000259" key="11">
    <source>
        <dbReference type="Pfam" id="PF07730"/>
    </source>
</evidence>
<dbReference type="GO" id="GO:0016020">
    <property type="term" value="C:membrane"/>
    <property type="evidence" value="ECO:0007669"/>
    <property type="project" value="InterPro"/>
</dbReference>
<keyword evidence="7" id="KW-0067">ATP-binding</keyword>
<reference evidence="13" key="1">
    <citation type="submission" date="2017-03" db="EMBL/GenBank/DDBJ databases">
        <authorList>
            <person name="Monnet C."/>
        </authorList>
    </citation>
    <scope>NUCLEOTIDE SEQUENCE [LARGE SCALE GENOMIC DNA]</scope>
    <source>
        <strain evidence="13">SJ5-8</strain>
    </source>
</reference>
<feature type="domain" description="Signal transduction histidine kinase subgroup 3 dimerisation and phosphoacceptor" evidence="11">
    <location>
        <begin position="289"/>
        <end position="352"/>
    </location>
</feature>
<organism evidence="12 13">
    <name type="scientific">Brevibacterium jeotgali</name>
    <dbReference type="NCBI Taxonomy" id="1262550"/>
    <lineage>
        <taxon>Bacteria</taxon>
        <taxon>Bacillati</taxon>
        <taxon>Actinomycetota</taxon>
        <taxon>Actinomycetes</taxon>
        <taxon>Micrococcales</taxon>
        <taxon>Brevibacteriaceae</taxon>
        <taxon>Brevibacterium</taxon>
    </lineage>
</organism>
<dbReference type="Pfam" id="PF07730">
    <property type="entry name" value="HisKA_3"/>
    <property type="match status" value="1"/>
</dbReference>
<dbReference type="InterPro" id="IPR011712">
    <property type="entry name" value="Sig_transdc_His_kin_sub3_dim/P"/>
</dbReference>
<dbReference type="Gene3D" id="3.30.565.10">
    <property type="entry name" value="Histidine kinase-like ATPase, C-terminal domain"/>
    <property type="match status" value="1"/>
</dbReference>
<evidence type="ECO:0000256" key="9">
    <source>
        <dbReference type="SAM" id="MobiDB-lite"/>
    </source>
</evidence>
<feature type="transmembrane region" description="Helical" evidence="10">
    <location>
        <begin position="84"/>
        <end position="107"/>
    </location>
</feature>
<evidence type="ECO:0000256" key="3">
    <source>
        <dbReference type="ARBA" id="ARBA00022553"/>
    </source>
</evidence>
<feature type="transmembrane region" description="Helical" evidence="10">
    <location>
        <begin position="237"/>
        <end position="257"/>
    </location>
</feature>
<dbReference type="Gene3D" id="1.20.5.1930">
    <property type="match status" value="1"/>
</dbReference>
<feature type="region of interest" description="Disordered" evidence="9">
    <location>
        <begin position="1"/>
        <end position="28"/>
    </location>
</feature>
<sequence>MVIATVSPRHLKRPSTTSGGASTDRMDRTSRVVGLRCSATDRTVEACVRAPGYREGVNTETLATPNSDVAHRMRGERRRRVLRIIGDVAVGLVLFVVGIFVSSLSTVGVPGAFDASGELSTIGVLVVLVFWILWATVFVRTRWPWIPLAAGALSGLVGGDVLLLLIGMFHSVIRLPRRTAIITTAAGAVVVVWATVWAWLRHPALNPLAFVFVSEPQHLMGVDTPVPPPGTALGVDLLTIGAGVISLAIAVGGGCLVRRTRRMRTVEAVAVRQTQRSESLSDQLARQSERQLLAQELHDTLSHRLSVISLHSGALEVAGDDQRSVAAAAALRHEAKASLDDLRNLVSGVREGTPGAPRPAAGESSSPVVAAVRTVPDLVESVAAAGVDIRPVLLLQDLESVPTVLDRAVYRIVQEALTNAMKHAPGVPVTVDVRVSAHGGARVLVSNPLGAPHPGEDARAAGRRVDLSGTGGGMGVPGIEERARMLGGQAAVGPRGDLFVVDIRMPPFAGRGEPPVPTA</sequence>
<dbReference type="EMBL" id="FXZM01000011">
    <property type="protein sequence ID" value="SMY12689.1"/>
    <property type="molecule type" value="Genomic_DNA"/>
</dbReference>
<keyword evidence="8" id="KW-0902">Two-component regulatory system</keyword>
<evidence type="ECO:0000256" key="6">
    <source>
        <dbReference type="ARBA" id="ARBA00022777"/>
    </source>
</evidence>
<comment type="catalytic activity">
    <reaction evidence="1">
        <text>ATP + protein L-histidine = ADP + protein N-phospho-L-histidine.</text>
        <dbReference type="EC" id="2.7.13.3"/>
    </reaction>
</comment>
<evidence type="ECO:0000256" key="4">
    <source>
        <dbReference type="ARBA" id="ARBA00022679"/>
    </source>
</evidence>
<dbReference type="InterPro" id="IPR050482">
    <property type="entry name" value="Sensor_HK_TwoCompSys"/>
</dbReference>
<dbReference type="GO" id="GO:0000155">
    <property type="term" value="F:phosphorelay sensor kinase activity"/>
    <property type="evidence" value="ECO:0007669"/>
    <property type="project" value="InterPro"/>
</dbReference>
<feature type="region of interest" description="Disordered" evidence="9">
    <location>
        <begin position="446"/>
        <end position="474"/>
    </location>
</feature>
<evidence type="ECO:0000313" key="12">
    <source>
        <dbReference type="EMBL" id="SMY12689.1"/>
    </source>
</evidence>
<dbReference type="EC" id="2.7.13.3" evidence="2"/>
<proteinExistence type="predicted"/>
<feature type="compositionally biased region" description="Basic and acidic residues" evidence="9">
    <location>
        <begin position="454"/>
        <end position="466"/>
    </location>
</feature>
<gene>
    <name evidence="12" type="ORF">BJEO58_02289</name>
</gene>
<evidence type="ECO:0000313" key="13">
    <source>
        <dbReference type="Proteomes" id="UP000234462"/>
    </source>
</evidence>
<dbReference type="GO" id="GO:0046983">
    <property type="term" value="F:protein dimerization activity"/>
    <property type="evidence" value="ECO:0007669"/>
    <property type="project" value="InterPro"/>
</dbReference>
<keyword evidence="10" id="KW-0472">Membrane</keyword>
<accession>A0A2H1L738</accession>
<dbReference type="PANTHER" id="PTHR24421:SF10">
    <property type="entry name" value="NITRATE_NITRITE SENSOR PROTEIN NARQ"/>
    <property type="match status" value="1"/>
</dbReference>
<feature type="transmembrane region" description="Helical" evidence="10">
    <location>
        <begin position="119"/>
        <end position="139"/>
    </location>
</feature>
<evidence type="ECO:0000256" key="1">
    <source>
        <dbReference type="ARBA" id="ARBA00000085"/>
    </source>
</evidence>
<dbReference type="GO" id="GO:0005524">
    <property type="term" value="F:ATP binding"/>
    <property type="evidence" value="ECO:0007669"/>
    <property type="project" value="UniProtKB-KW"/>
</dbReference>
<keyword evidence="10" id="KW-0812">Transmembrane</keyword>
<keyword evidence="3" id="KW-0597">Phosphoprotein</keyword>
<dbReference type="SUPFAM" id="SSF55874">
    <property type="entry name" value="ATPase domain of HSP90 chaperone/DNA topoisomerase II/histidine kinase"/>
    <property type="match status" value="1"/>
</dbReference>
<dbReference type="AlphaFoldDB" id="A0A2H1L738"/>
<dbReference type="Proteomes" id="UP000234462">
    <property type="component" value="Unassembled WGS sequence"/>
</dbReference>
<protein>
    <recommendedName>
        <fullName evidence="2">histidine kinase</fullName>
        <ecNumber evidence="2">2.7.13.3</ecNumber>
    </recommendedName>
</protein>
<evidence type="ECO:0000256" key="8">
    <source>
        <dbReference type="ARBA" id="ARBA00023012"/>
    </source>
</evidence>
<keyword evidence="4" id="KW-0808">Transferase</keyword>
<dbReference type="InterPro" id="IPR036890">
    <property type="entry name" value="HATPase_C_sf"/>
</dbReference>
<evidence type="ECO:0000256" key="5">
    <source>
        <dbReference type="ARBA" id="ARBA00022741"/>
    </source>
</evidence>
<keyword evidence="6 12" id="KW-0418">Kinase</keyword>
<keyword evidence="10" id="KW-1133">Transmembrane helix</keyword>
<evidence type="ECO:0000256" key="2">
    <source>
        <dbReference type="ARBA" id="ARBA00012438"/>
    </source>
</evidence>
<keyword evidence="13" id="KW-1185">Reference proteome</keyword>
<evidence type="ECO:0000256" key="10">
    <source>
        <dbReference type="SAM" id="Phobius"/>
    </source>
</evidence>
<dbReference type="PANTHER" id="PTHR24421">
    <property type="entry name" value="NITRATE/NITRITE SENSOR PROTEIN NARX-RELATED"/>
    <property type="match status" value="1"/>
</dbReference>
<dbReference type="CDD" id="cd16917">
    <property type="entry name" value="HATPase_UhpB-NarQ-NarX-like"/>
    <property type="match status" value="1"/>
</dbReference>
<evidence type="ECO:0000256" key="7">
    <source>
        <dbReference type="ARBA" id="ARBA00022840"/>
    </source>
</evidence>
<keyword evidence="5" id="KW-0547">Nucleotide-binding</keyword>